<name>A0A542YKH3_9MICO</name>
<dbReference type="Proteomes" id="UP000317998">
    <property type="component" value="Unassembled WGS sequence"/>
</dbReference>
<sequence length="564" mass="58447">MRSSRMPRRIAAVAVVFVLGSLLSACVGIPSSGGVMTGDEVSQRDTGEDAEFVISGPAPGSDRETILRGFIDAFKSSGDYDVARQFLSSSFVNEWEPRGSVLLRSGPERFVTIDESTMQYVVSTRASVDSAGVYTAFPSAPSTLQFQFVKEGGEWRISSAPSGIVLSTSAFGRIFGEHALYFLDPSGTSLVPDVRWFPAGTAATRIASALLAGPPAWLQGAVKTAFPDGTQLSSPKRVVAEEDTAIVDLTSAALTATESQRQLMRLQLTASLGTVASLPNVRMSVNGAPMELGDPGTGLPQAHPQVDSRPLLFHDGEFGFYANGQISPVDTLSAKIAGLSPSAVTLGTGGTAAAVLGVGGVSVVRANQASPAPLDSRPGLIAPALDSYNYVWSVPADDPTALRAFDFEGSSFAVATNLPADARIVSVDVARDGARVAILLSTSVGPRLIVAAINRDANNAQAPLALGEPIVDTIASEGTALDATWLDETTVATLTVLDETTVATAYKVGGDRTSLGSPGNAVQIVGGNTESGLRALGADGVVSALRDSGWQSTQAQAQFIATQR</sequence>
<dbReference type="EMBL" id="VFOM01000001">
    <property type="protein sequence ID" value="TQL48593.1"/>
    <property type="molecule type" value="Genomic_DNA"/>
</dbReference>
<feature type="domain" description="GerMN" evidence="1">
    <location>
        <begin position="203"/>
        <end position="294"/>
    </location>
</feature>
<dbReference type="Pfam" id="PF25976">
    <property type="entry name" value="LpqB_N"/>
    <property type="match status" value="1"/>
</dbReference>
<dbReference type="InterPro" id="IPR018910">
    <property type="entry name" value="LpqB_C"/>
</dbReference>
<dbReference type="AlphaFoldDB" id="A0A542YKH3"/>
<organism evidence="2 3">
    <name type="scientific">Homoserinimonas aerilata</name>
    <dbReference type="NCBI Taxonomy" id="1162970"/>
    <lineage>
        <taxon>Bacteria</taxon>
        <taxon>Bacillati</taxon>
        <taxon>Actinomycetota</taxon>
        <taxon>Actinomycetes</taxon>
        <taxon>Micrococcales</taxon>
        <taxon>Microbacteriaceae</taxon>
        <taxon>Homoserinimonas</taxon>
    </lineage>
</organism>
<evidence type="ECO:0000313" key="2">
    <source>
        <dbReference type="EMBL" id="TQL48593.1"/>
    </source>
</evidence>
<evidence type="ECO:0000259" key="1">
    <source>
        <dbReference type="SMART" id="SM00909"/>
    </source>
</evidence>
<gene>
    <name evidence="2" type="ORF">FB562_1690</name>
</gene>
<dbReference type="InterPro" id="IPR059026">
    <property type="entry name" value="LpqB_N"/>
</dbReference>
<reference evidence="2 3" key="1">
    <citation type="submission" date="2019-06" db="EMBL/GenBank/DDBJ databases">
        <title>Sequencing the genomes of 1000 actinobacteria strains.</title>
        <authorList>
            <person name="Klenk H.-P."/>
        </authorList>
    </citation>
    <scope>NUCLEOTIDE SEQUENCE [LARGE SCALE GENOMIC DNA]</scope>
    <source>
        <strain evidence="2 3">DSM 26477</strain>
    </source>
</reference>
<dbReference type="SMART" id="SM00909">
    <property type="entry name" value="Germane"/>
    <property type="match status" value="1"/>
</dbReference>
<comment type="caution">
    <text evidence="2">The sequence shown here is derived from an EMBL/GenBank/DDBJ whole genome shotgun (WGS) entry which is preliminary data.</text>
</comment>
<protein>
    <submittedName>
        <fullName evidence="2">Sporulation and spore germination protein</fullName>
    </submittedName>
</protein>
<proteinExistence type="predicted"/>
<dbReference type="PROSITE" id="PS51257">
    <property type="entry name" value="PROKAR_LIPOPROTEIN"/>
    <property type="match status" value="1"/>
</dbReference>
<dbReference type="Pfam" id="PF10646">
    <property type="entry name" value="Germane"/>
    <property type="match status" value="1"/>
</dbReference>
<dbReference type="RefSeq" id="WP_185740489.1">
    <property type="nucleotide sequence ID" value="NZ_VFOM01000001.1"/>
</dbReference>
<evidence type="ECO:0000313" key="3">
    <source>
        <dbReference type="Proteomes" id="UP000317998"/>
    </source>
</evidence>
<accession>A0A542YKH3</accession>
<keyword evidence="3" id="KW-1185">Reference proteome</keyword>
<dbReference type="InterPro" id="IPR019606">
    <property type="entry name" value="GerMN"/>
</dbReference>
<dbReference type="Pfam" id="PF10647">
    <property type="entry name" value="Gmad1"/>
    <property type="match status" value="1"/>
</dbReference>